<dbReference type="AlphaFoldDB" id="A0A6F9E4T5"/>
<gene>
    <name evidence="2" type="ORF">COOX1_0908</name>
</gene>
<dbReference type="InterPro" id="IPR050135">
    <property type="entry name" value="dGTPase-like"/>
</dbReference>
<feature type="domain" description="HD/PDEase" evidence="1">
    <location>
        <begin position="62"/>
        <end position="193"/>
    </location>
</feature>
<dbReference type="SMART" id="SM00471">
    <property type="entry name" value="HDc"/>
    <property type="match status" value="1"/>
</dbReference>
<dbReference type="Gene3D" id="1.10.3210.10">
    <property type="entry name" value="Hypothetical protein af1432"/>
    <property type="match status" value="1"/>
</dbReference>
<reference evidence="2 3" key="1">
    <citation type="submission" date="2020-04" db="EMBL/GenBank/DDBJ databases">
        <authorList>
            <person name="Hogendoorn C."/>
        </authorList>
    </citation>
    <scope>NUCLEOTIDE SEQUENCE [LARGE SCALE GENOMIC DNA]</scope>
    <source>
        <strain evidence="2">COOX1</strain>
    </source>
</reference>
<sequence>MSDGDVGDGRMEQAKEKVLKDPVHNYIRVRDPFIWRLINTRVFQRLRRIRQLGTSFLTFHGAEHSRFTHSLGAYETMRKVVEHFMRNYGWTPGERTRLLALAAALLHDIGHGPFSHAVEPVTGQRHEGWTVRLLREEAELRAVLDDVDDRFAEDVAGVITGETDFPLLHQLITGQLDVDRMDYLLRDALYTGVAYGQFELERLIRVMIPGRAEVLVRPSGRLTVEQYMLARYFMYAQVYLHPTTVGSDLLVRKIVERAKMLRREGVLKDVPPLWDSWMSGLEDPGELSIEAFLGMDDAAFLAGLPGWERSGDPILSDLAGRLLHRRLFESVPVAEWTPEVERLVREAFVQAGLDPDSYAGFVHVSIDGSGNREPVWLSDGGGKWVNFFEQSVLLRNLPPIAVKRLYFPGDLVESGGDRAASLRTLLASLSHEG</sequence>
<dbReference type="SUPFAM" id="SSF109604">
    <property type="entry name" value="HD-domain/PDEase-like"/>
    <property type="match status" value="1"/>
</dbReference>
<organism evidence="2 3">
    <name type="scientific">Kyrpidia spormannii</name>
    <dbReference type="NCBI Taxonomy" id="2055160"/>
    <lineage>
        <taxon>Bacteria</taxon>
        <taxon>Bacillati</taxon>
        <taxon>Bacillota</taxon>
        <taxon>Bacilli</taxon>
        <taxon>Bacillales</taxon>
        <taxon>Alicyclobacillaceae</taxon>
        <taxon>Kyrpidia</taxon>
    </lineage>
</organism>
<dbReference type="PANTHER" id="PTHR11373:SF4">
    <property type="entry name" value="DEOXYNUCLEOSIDE TRIPHOSPHATE TRIPHOSPHOHYDROLASE SAMHD1"/>
    <property type="match status" value="1"/>
</dbReference>
<proteinExistence type="predicted"/>
<dbReference type="GO" id="GO:0008832">
    <property type="term" value="F:dGTPase activity"/>
    <property type="evidence" value="ECO:0007669"/>
    <property type="project" value="TreeGrafter"/>
</dbReference>
<evidence type="ECO:0000313" key="3">
    <source>
        <dbReference type="Proteomes" id="UP000502196"/>
    </source>
</evidence>
<name>A0A6F9E4T5_9BACL</name>
<dbReference type="Proteomes" id="UP000502196">
    <property type="component" value="Chromosome"/>
</dbReference>
<protein>
    <recommendedName>
        <fullName evidence="1">HD/PDEase domain-containing protein</fullName>
    </recommendedName>
</protein>
<dbReference type="InterPro" id="IPR003607">
    <property type="entry name" value="HD/PDEase_dom"/>
</dbReference>
<dbReference type="Pfam" id="PF01966">
    <property type="entry name" value="HD"/>
    <property type="match status" value="1"/>
</dbReference>
<dbReference type="PANTHER" id="PTHR11373">
    <property type="entry name" value="DEOXYNUCLEOSIDE TRIPHOSPHATE TRIPHOSPHOHYDROLASE"/>
    <property type="match status" value="1"/>
</dbReference>
<dbReference type="GO" id="GO:0006203">
    <property type="term" value="P:dGTP catabolic process"/>
    <property type="evidence" value="ECO:0007669"/>
    <property type="project" value="TreeGrafter"/>
</dbReference>
<accession>A0A6F9E4T5</accession>
<dbReference type="EMBL" id="LR792683">
    <property type="protein sequence ID" value="CAB3391431.1"/>
    <property type="molecule type" value="Genomic_DNA"/>
</dbReference>
<dbReference type="InterPro" id="IPR006674">
    <property type="entry name" value="HD_domain"/>
</dbReference>
<evidence type="ECO:0000313" key="2">
    <source>
        <dbReference type="EMBL" id="CAB3391431.1"/>
    </source>
</evidence>
<dbReference type="CDD" id="cd00077">
    <property type="entry name" value="HDc"/>
    <property type="match status" value="1"/>
</dbReference>
<evidence type="ECO:0000259" key="1">
    <source>
        <dbReference type="SMART" id="SM00471"/>
    </source>
</evidence>